<organism evidence="7 8">
    <name type="scientific">Brotonthovivens ammoniilytica</name>
    <dbReference type="NCBI Taxonomy" id="2981725"/>
    <lineage>
        <taxon>Bacteria</taxon>
        <taxon>Bacillati</taxon>
        <taxon>Bacillota</taxon>
        <taxon>Clostridia</taxon>
        <taxon>Lachnospirales</taxon>
        <taxon>Lachnospiraceae</taxon>
        <taxon>Brotonthovivens</taxon>
    </lineage>
</organism>
<keyword evidence="3 6" id="KW-0812">Transmembrane</keyword>
<protein>
    <submittedName>
        <fullName evidence="7">ABC transporter permease</fullName>
    </submittedName>
</protein>
<evidence type="ECO:0000256" key="6">
    <source>
        <dbReference type="SAM" id="Phobius"/>
    </source>
</evidence>
<dbReference type="CDD" id="cd06579">
    <property type="entry name" value="TM_PBP1_transp_AraH_like"/>
    <property type="match status" value="1"/>
</dbReference>
<keyword evidence="8" id="KW-1185">Reference proteome</keyword>
<evidence type="ECO:0000256" key="2">
    <source>
        <dbReference type="ARBA" id="ARBA00022475"/>
    </source>
</evidence>
<feature type="transmembrane region" description="Helical" evidence="6">
    <location>
        <begin position="69"/>
        <end position="85"/>
    </location>
</feature>
<accession>A0ABT2TGN9</accession>
<dbReference type="Pfam" id="PF02653">
    <property type="entry name" value="BPD_transp_2"/>
    <property type="match status" value="1"/>
</dbReference>
<evidence type="ECO:0000256" key="4">
    <source>
        <dbReference type="ARBA" id="ARBA00022989"/>
    </source>
</evidence>
<sequence>MKKLKSVNLLDIIPVITLAVIFLIFVIASDGNTITAYNLKNLVSQVVPVAIGSLGVIFVVALGSTDISVGASAALCSTIAAMLAGRISPWILIPLALVLSIAMGMLIGFIVTKFKMDSFMTTLAFLIAIKGLLNYVLTLELVYAPAELSFVTSFWFSFLILIILIVLIYFIFEHTKFGFYCKCIGENERTVRSVGVNVNKIRLICFALSGCMAGIFGFIQLCKVGGSTNTLCNMMEMRIQMAIFLGGVLVSGGFSAKLYKVLLGSITIIVIENGLTVCQVSSTIAEAVEGILLIVILCITVRFNNVSQKKSAEEAAKLEHA</sequence>
<dbReference type="InterPro" id="IPR001851">
    <property type="entry name" value="ABC_transp_permease"/>
</dbReference>
<feature type="transmembrane region" description="Helical" evidence="6">
    <location>
        <begin position="150"/>
        <end position="172"/>
    </location>
</feature>
<feature type="transmembrane region" description="Helical" evidence="6">
    <location>
        <begin position="7"/>
        <end position="27"/>
    </location>
</feature>
<proteinExistence type="predicted"/>
<keyword evidence="2" id="KW-1003">Cell membrane</keyword>
<feature type="transmembrane region" description="Helical" evidence="6">
    <location>
        <begin position="239"/>
        <end position="259"/>
    </location>
</feature>
<evidence type="ECO:0000256" key="3">
    <source>
        <dbReference type="ARBA" id="ARBA00022692"/>
    </source>
</evidence>
<feature type="transmembrane region" description="Helical" evidence="6">
    <location>
        <begin position="201"/>
        <end position="219"/>
    </location>
</feature>
<comment type="caution">
    <text evidence="7">The sequence shown here is derived from an EMBL/GenBank/DDBJ whole genome shotgun (WGS) entry which is preliminary data.</text>
</comment>
<dbReference type="PANTHER" id="PTHR32196">
    <property type="entry name" value="ABC TRANSPORTER PERMEASE PROTEIN YPHD-RELATED-RELATED"/>
    <property type="match status" value="1"/>
</dbReference>
<evidence type="ECO:0000313" key="7">
    <source>
        <dbReference type="EMBL" id="MCU6761066.1"/>
    </source>
</evidence>
<reference evidence="7 8" key="1">
    <citation type="journal article" date="2021" name="ISME Commun">
        <title>Automated analysis of genomic sequences facilitates high-throughput and comprehensive description of bacteria.</title>
        <authorList>
            <person name="Hitch T.C.A."/>
        </authorList>
    </citation>
    <scope>NUCLEOTIDE SEQUENCE [LARGE SCALE GENOMIC DNA]</scope>
    <source>
        <strain evidence="7 8">Sanger_109</strain>
    </source>
</reference>
<comment type="subcellular location">
    <subcellularLocation>
        <location evidence="1">Cell membrane</location>
        <topology evidence="1">Multi-pass membrane protein</topology>
    </subcellularLocation>
</comment>
<evidence type="ECO:0000313" key="8">
    <source>
        <dbReference type="Proteomes" id="UP001652442"/>
    </source>
</evidence>
<gene>
    <name evidence="7" type="ORF">OCV88_01790</name>
</gene>
<feature type="transmembrane region" description="Helical" evidence="6">
    <location>
        <begin position="42"/>
        <end position="62"/>
    </location>
</feature>
<evidence type="ECO:0000256" key="1">
    <source>
        <dbReference type="ARBA" id="ARBA00004651"/>
    </source>
</evidence>
<name>A0ABT2TGN9_9FIRM</name>
<dbReference type="Proteomes" id="UP001652442">
    <property type="component" value="Unassembled WGS sequence"/>
</dbReference>
<feature type="transmembrane region" description="Helical" evidence="6">
    <location>
        <begin position="91"/>
        <end position="111"/>
    </location>
</feature>
<dbReference type="EMBL" id="JAOQJQ010000001">
    <property type="protein sequence ID" value="MCU6761066.1"/>
    <property type="molecule type" value="Genomic_DNA"/>
</dbReference>
<dbReference type="RefSeq" id="WP_158423920.1">
    <property type="nucleotide sequence ID" value="NZ_JAOQJQ010000001.1"/>
</dbReference>
<evidence type="ECO:0000256" key="5">
    <source>
        <dbReference type="ARBA" id="ARBA00023136"/>
    </source>
</evidence>
<dbReference type="PANTHER" id="PTHR32196:SF69">
    <property type="entry name" value="BRANCHED-CHAIN AMINO ACID TRANSPORT SYSTEM, PERMEASE PROTEIN"/>
    <property type="match status" value="1"/>
</dbReference>
<keyword evidence="4 6" id="KW-1133">Transmembrane helix</keyword>
<keyword evidence="5 6" id="KW-0472">Membrane</keyword>
<feature type="transmembrane region" description="Helical" evidence="6">
    <location>
        <begin position="123"/>
        <end position="144"/>
    </location>
</feature>